<comment type="caution">
    <text evidence="2">The sequence shown here is derived from an EMBL/GenBank/DDBJ whole genome shotgun (WGS) entry which is preliminary data.</text>
</comment>
<gene>
    <name evidence="2" type="ORF">BGE01nite_21910</name>
</gene>
<organism evidence="2 3">
    <name type="scientific">Brevifollis gellanilyticus</name>
    <dbReference type="NCBI Taxonomy" id="748831"/>
    <lineage>
        <taxon>Bacteria</taxon>
        <taxon>Pseudomonadati</taxon>
        <taxon>Verrucomicrobiota</taxon>
        <taxon>Verrucomicrobiia</taxon>
        <taxon>Verrucomicrobiales</taxon>
        <taxon>Verrucomicrobiaceae</taxon>
    </lineage>
</organism>
<keyword evidence="3" id="KW-1185">Reference proteome</keyword>
<evidence type="ECO:0008006" key="4">
    <source>
        <dbReference type="Google" id="ProtNLM"/>
    </source>
</evidence>
<dbReference type="EMBL" id="BKAG01000013">
    <property type="protein sequence ID" value="GEP42900.1"/>
    <property type="molecule type" value="Genomic_DNA"/>
</dbReference>
<accession>A0A512M838</accession>
<evidence type="ECO:0000313" key="3">
    <source>
        <dbReference type="Proteomes" id="UP000321577"/>
    </source>
</evidence>
<proteinExistence type="predicted"/>
<sequence>MKKYLALAALPLFAISCSSTPRPLKYSDIPERPSQQFSEDGTDLTNRGLGYPVRGVGRGAETSIDIVEDTSDYGTGVTTRFARDGSNIIFKSANRGTNVVRKEATRLAEVVYDVNDSGTQFIHDETIDNTNWVLNGYERTMYSGGTVVCGVMTTYGNIWDSATRGLFGGLLRCTVRDTKPYMVGSLNDTIVDNTMPGHGWRKRLPDLSAYQMVEQTSAKEVYTGSK</sequence>
<reference evidence="2 3" key="1">
    <citation type="submission" date="2019-07" db="EMBL/GenBank/DDBJ databases">
        <title>Whole genome shotgun sequence of Brevifollis gellanilyticus NBRC 108608.</title>
        <authorList>
            <person name="Hosoyama A."/>
            <person name="Uohara A."/>
            <person name="Ohji S."/>
            <person name="Ichikawa N."/>
        </authorList>
    </citation>
    <scope>NUCLEOTIDE SEQUENCE [LARGE SCALE GENOMIC DNA]</scope>
    <source>
        <strain evidence="2 3">NBRC 108608</strain>
    </source>
</reference>
<feature type="region of interest" description="Disordered" evidence="1">
    <location>
        <begin position="25"/>
        <end position="52"/>
    </location>
</feature>
<dbReference type="PROSITE" id="PS51257">
    <property type="entry name" value="PROKAR_LIPOPROTEIN"/>
    <property type="match status" value="1"/>
</dbReference>
<evidence type="ECO:0000256" key="1">
    <source>
        <dbReference type="SAM" id="MobiDB-lite"/>
    </source>
</evidence>
<evidence type="ECO:0000313" key="2">
    <source>
        <dbReference type="EMBL" id="GEP42900.1"/>
    </source>
</evidence>
<protein>
    <recommendedName>
        <fullName evidence="4">Lipoprotein</fullName>
    </recommendedName>
</protein>
<name>A0A512M838_9BACT</name>
<feature type="compositionally biased region" description="Polar residues" evidence="1">
    <location>
        <begin position="33"/>
        <end position="45"/>
    </location>
</feature>
<dbReference type="AlphaFoldDB" id="A0A512M838"/>
<dbReference type="RefSeq" id="WP_146850485.1">
    <property type="nucleotide sequence ID" value="NZ_BKAG01000013.1"/>
</dbReference>
<dbReference type="Proteomes" id="UP000321577">
    <property type="component" value="Unassembled WGS sequence"/>
</dbReference>